<dbReference type="EMBL" id="JBHUHV010000058">
    <property type="protein sequence ID" value="MFD2069100.1"/>
    <property type="molecule type" value="Genomic_DNA"/>
</dbReference>
<feature type="transmembrane region" description="Helical" evidence="1">
    <location>
        <begin position="282"/>
        <end position="303"/>
    </location>
</feature>
<name>A0ABW4X4G6_9BACT</name>
<feature type="transmembrane region" description="Helical" evidence="1">
    <location>
        <begin position="104"/>
        <end position="124"/>
    </location>
</feature>
<reference evidence="3" key="1">
    <citation type="journal article" date="2019" name="Int. J. Syst. Evol. Microbiol.">
        <title>The Global Catalogue of Microorganisms (GCM) 10K type strain sequencing project: providing services to taxonomists for standard genome sequencing and annotation.</title>
        <authorList>
            <consortium name="The Broad Institute Genomics Platform"/>
            <consortium name="The Broad Institute Genome Sequencing Center for Infectious Disease"/>
            <person name="Wu L."/>
            <person name="Ma J."/>
        </authorList>
    </citation>
    <scope>NUCLEOTIDE SEQUENCE [LARGE SCALE GENOMIC DNA]</scope>
    <source>
        <strain evidence="3">JCM 16545</strain>
    </source>
</reference>
<feature type="transmembrane region" description="Helical" evidence="1">
    <location>
        <begin position="351"/>
        <end position="372"/>
    </location>
</feature>
<organism evidence="2 3">
    <name type="scientific">Pontibacter silvestris</name>
    <dbReference type="NCBI Taxonomy" id="2305183"/>
    <lineage>
        <taxon>Bacteria</taxon>
        <taxon>Pseudomonadati</taxon>
        <taxon>Bacteroidota</taxon>
        <taxon>Cytophagia</taxon>
        <taxon>Cytophagales</taxon>
        <taxon>Hymenobacteraceae</taxon>
        <taxon>Pontibacter</taxon>
    </lineage>
</organism>
<feature type="transmembrane region" description="Helical" evidence="1">
    <location>
        <begin position="190"/>
        <end position="213"/>
    </location>
</feature>
<evidence type="ECO:0000313" key="2">
    <source>
        <dbReference type="EMBL" id="MFD2069100.1"/>
    </source>
</evidence>
<keyword evidence="1" id="KW-0812">Transmembrane</keyword>
<gene>
    <name evidence="2" type="ORF">ACFSKU_19600</name>
</gene>
<feature type="transmembrane region" description="Helical" evidence="1">
    <location>
        <begin position="393"/>
        <end position="411"/>
    </location>
</feature>
<keyword evidence="1" id="KW-0472">Membrane</keyword>
<feature type="transmembrane region" description="Helical" evidence="1">
    <location>
        <begin position="130"/>
        <end position="147"/>
    </location>
</feature>
<feature type="transmembrane region" description="Helical" evidence="1">
    <location>
        <begin position="167"/>
        <end position="184"/>
    </location>
</feature>
<dbReference type="RefSeq" id="WP_229957380.1">
    <property type="nucleotide sequence ID" value="NZ_JAJJWI010000001.1"/>
</dbReference>
<accession>A0ABW4X4G6</accession>
<feature type="transmembrane region" description="Helical" evidence="1">
    <location>
        <begin position="249"/>
        <end position="270"/>
    </location>
</feature>
<feature type="transmembrane region" description="Helical" evidence="1">
    <location>
        <begin position="417"/>
        <end position="434"/>
    </location>
</feature>
<sequence length="453" mass="52268">MDLIIFSCKTRLASYFRQKRLQRILLFMLGIVASGFYSWIFSFMLQNTQESEINLTSEKVIGYANLALLAITVLRGFFPAYIARVEIIQRIYPIKPLKKFWVEMVVELASPFYFILLNFLFLLFLMAPSYSFLHLMQSVLVLLTAHVIKRSLQIFVERKMRWSHKHFIASAVFTGAFIALQVRTPMYEPAASWFFLIAHTVAFGFFIAANFFLEQAAAEPRRKVVNYSHNGRRSLSWRLFKNHKPARQLIIFGLAFKVLMLAADAGAFAAKGHHLYDQNKVIWMFMGPLVLYTYVFNNVWGFYKNLWLTTERTTGNYKDFLKAILLPLAIPLLVDAIVSILYAAFFNHENMLFILLMYVTSVLVLTPVGIVASFVSPKVVKGSLMSFGSKTSYLYTFISMTLFAMLFLPMLHPLLYLIYPLLIAGALFALVAVLKEYPKYKYKLFETLYKAED</sequence>
<comment type="caution">
    <text evidence="2">The sequence shown here is derived from an EMBL/GenBank/DDBJ whole genome shotgun (WGS) entry which is preliminary data.</text>
</comment>
<evidence type="ECO:0000313" key="3">
    <source>
        <dbReference type="Proteomes" id="UP001597369"/>
    </source>
</evidence>
<keyword evidence="3" id="KW-1185">Reference proteome</keyword>
<protein>
    <submittedName>
        <fullName evidence="2">Uncharacterized protein</fullName>
    </submittedName>
</protein>
<feature type="transmembrane region" description="Helical" evidence="1">
    <location>
        <begin position="21"/>
        <end position="40"/>
    </location>
</feature>
<proteinExistence type="predicted"/>
<dbReference type="Proteomes" id="UP001597369">
    <property type="component" value="Unassembled WGS sequence"/>
</dbReference>
<evidence type="ECO:0000256" key="1">
    <source>
        <dbReference type="SAM" id="Phobius"/>
    </source>
</evidence>
<feature type="transmembrane region" description="Helical" evidence="1">
    <location>
        <begin position="60"/>
        <end position="83"/>
    </location>
</feature>
<feature type="transmembrane region" description="Helical" evidence="1">
    <location>
        <begin position="324"/>
        <end position="345"/>
    </location>
</feature>
<keyword evidence="1" id="KW-1133">Transmembrane helix</keyword>